<comment type="caution">
    <text evidence="2">The sequence shown here is derived from an EMBL/GenBank/DDBJ whole genome shotgun (WGS) entry which is preliminary data.</text>
</comment>
<dbReference type="InterPro" id="IPR045522">
    <property type="entry name" value="DUF6474"/>
</dbReference>
<feature type="region of interest" description="Disordered" evidence="1">
    <location>
        <begin position="1"/>
        <end position="21"/>
    </location>
</feature>
<sequence length="230" mass="24793">MGLFSSDGKTRAQRRAETKALKAKAKLDAKLAAKDRRRASKELRKSRKKIVEKELKAQRKTLKAEAKAAQKVAKAEAKTVAAKAKATADAKPFSPASVKRFLTVTRLVAPIAVPVIYRLAVAGRGKITELQAKRIGVSPAQLVKYSGSGAPLLARIEALRTSLQKVSAQDTSSDTKQFVDAMTARLDNLAIAVDAAEPMPAQQRKTAHRAVENELSAIDADIMARLGVRT</sequence>
<evidence type="ECO:0000313" key="2">
    <source>
        <dbReference type="EMBL" id="KNA90180.1"/>
    </source>
</evidence>
<accession>A0ABR5I918</accession>
<keyword evidence="3" id="KW-1185">Reference proteome</keyword>
<dbReference type="EMBL" id="LDTZ01000020">
    <property type="protein sequence ID" value="KNA90180.1"/>
    <property type="molecule type" value="Genomic_DNA"/>
</dbReference>
<feature type="compositionally biased region" description="Basic residues" evidence="1">
    <location>
        <begin position="35"/>
        <end position="47"/>
    </location>
</feature>
<evidence type="ECO:0000256" key="1">
    <source>
        <dbReference type="SAM" id="MobiDB-lite"/>
    </source>
</evidence>
<name>A0ABR5I918_9ACTN</name>
<feature type="region of interest" description="Disordered" evidence="1">
    <location>
        <begin position="28"/>
        <end position="47"/>
    </location>
</feature>
<dbReference type="Proteomes" id="UP000037247">
    <property type="component" value="Unassembled WGS sequence"/>
</dbReference>
<organism evidence="2 3">
    <name type="scientific">Gordonia jacobaea</name>
    <dbReference type="NCBI Taxonomy" id="122202"/>
    <lineage>
        <taxon>Bacteria</taxon>
        <taxon>Bacillati</taxon>
        <taxon>Actinomycetota</taxon>
        <taxon>Actinomycetes</taxon>
        <taxon>Mycobacteriales</taxon>
        <taxon>Gordoniaceae</taxon>
        <taxon>Gordonia</taxon>
    </lineage>
</organism>
<dbReference type="RefSeq" id="WP_049700247.1">
    <property type="nucleotide sequence ID" value="NZ_JAQDQF010000004.1"/>
</dbReference>
<gene>
    <name evidence="2" type="ORF">ABW18_17490</name>
</gene>
<protein>
    <submittedName>
        <fullName evidence="2">Uncharacterized protein</fullName>
    </submittedName>
</protein>
<reference evidence="2 3" key="1">
    <citation type="submission" date="2015-05" db="EMBL/GenBank/DDBJ databases">
        <title>Draft genome sequence of the bacterium Gordonia jacobaea a new member of the Gordonia genus.</title>
        <authorList>
            <person name="Jimenez-Galisteo G."/>
            <person name="Dominguez A."/>
            <person name="Munoz E."/>
            <person name="Vinas M."/>
        </authorList>
    </citation>
    <scope>NUCLEOTIDE SEQUENCE [LARGE SCALE GENOMIC DNA]</scope>
    <source>
        <strain evidence="3">mv1</strain>
    </source>
</reference>
<dbReference type="Pfam" id="PF20079">
    <property type="entry name" value="DUF6474"/>
    <property type="match status" value="1"/>
</dbReference>
<evidence type="ECO:0000313" key="3">
    <source>
        <dbReference type="Proteomes" id="UP000037247"/>
    </source>
</evidence>
<feature type="compositionally biased region" description="Basic and acidic residues" evidence="1">
    <location>
        <begin position="8"/>
        <end position="21"/>
    </location>
</feature>
<proteinExistence type="predicted"/>